<sequence length="199" mass="21335">MEQNEVFRKTNLERISSPEKLNDYIKVINPSVVIMLAALGLLLAGGLIWGFLGNIPLTVSASGAFYSAEGDETCDRLAVVVPSEDAGSLQTGMEVQVSPSTAGRDSYGFIRGKIAEIETYPVTEEELTELLGSEKLPELIMPDTAGILVTVELETDENTASGLKWSSVKGREVAVRPGTTAAALVVLKNQKPIDLILEN</sequence>
<name>A0A7G9G3F3_9FIRM</name>
<keyword evidence="1" id="KW-1133">Transmembrane helix</keyword>
<gene>
    <name evidence="2" type="ORF">H9Q78_12995</name>
</gene>
<accession>A0A7G9G3F3</accession>
<feature type="transmembrane region" description="Helical" evidence="1">
    <location>
        <begin position="32"/>
        <end position="52"/>
    </location>
</feature>
<evidence type="ECO:0000313" key="3">
    <source>
        <dbReference type="Proteomes" id="UP000515823"/>
    </source>
</evidence>
<dbReference type="Proteomes" id="UP000515823">
    <property type="component" value="Chromosome"/>
</dbReference>
<keyword evidence="1" id="KW-0812">Transmembrane</keyword>
<dbReference type="RefSeq" id="WP_249302254.1">
    <property type="nucleotide sequence ID" value="NZ_CP060634.1"/>
</dbReference>
<keyword evidence="3" id="KW-1185">Reference proteome</keyword>
<dbReference type="AlphaFoldDB" id="A0A7G9G3F3"/>
<organism evidence="2 3">
    <name type="scientific">Qiania dongpingensis</name>
    <dbReference type="NCBI Taxonomy" id="2763669"/>
    <lineage>
        <taxon>Bacteria</taxon>
        <taxon>Bacillati</taxon>
        <taxon>Bacillota</taxon>
        <taxon>Clostridia</taxon>
        <taxon>Lachnospirales</taxon>
        <taxon>Lachnospiraceae</taxon>
        <taxon>Qiania</taxon>
    </lineage>
</organism>
<protein>
    <recommendedName>
        <fullName evidence="4">NHLM bacteriocin system secretion protein</fullName>
    </recommendedName>
</protein>
<dbReference type="KEGG" id="qdo:H9Q78_12995"/>
<proteinExistence type="predicted"/>
<evidence type="ECO:0000256" key="1">
    <source>
        <dbReference type="SAM" id="Phobius"/>
    </source>
</evidence>
<keyword evidence="1" id="KW-0472">Membrane</keyword>
<evidence type="ECO:0008006" key="4">
    <source>
        <dbReference type="Google" id="ProtNLM"/>
    </source>
</evidence>
<reference evidence="2 3" key="1">
    <citation type="submission" date="2020-08" db="EMBL/GenBank/DDBJ databases">
        <authorList>
            <person name="Liu C."/>
            <person name="Sun Q."/>
        </authorList>
    </citation>
    <scope>NUCLEOTIDE SEQUENCE [LARGE SCALE GENOMIC DNA]</scope>
    <source>
        <strain evidence="2 3">NSJ-38</strain>
    </source>
</reference>
<dbReference type="EMBL" id="CP060634">
    <property type="protein sequence ID" value="QNM05335.1"/>
    <property type="molecule type" value="Genomic_DNA"/>
</dbReference>
<evidence type="ECO:0000313" key="2">
    <source>
        <dbReference type="EMBL" id="QNM05335.1"/>
    </source>
</evidence>